<keyword evidence="2" id="KW-1185">Reference proteome</keyword>
<gene>
    <name evidence="1" type="ORF">BJ987_005109</name>
</gene>
<organism evidence="1 2">
    <name type="scientific">Nocardia goodfellowii</name>
    <dbReference type="NCBI Taxonomy" id="882446"/>
    <lineage>
        <taxon>Bacteria</taxon>
        <taxon>Bacillati</taxon>
        <taxon>Actinomycetota</taxon>
        <taxon>Actinomycetes</taxon>
        <taxon>Mycobacteriales</taxon>
        <taxon>Nocardiaceae</taxon>
        <taxon>Nocardia</taxon>
    </lineage>
</organism>
<evidence type="ECO:0000313" key="1">
    <source>
        <dbReference type="EMBL" id="MBP2192208.1"/>
    </source>
</evidence>
<dbReference type="RefSeq" id="WP_209894880.1">
    <property type="nucleotide sequence ID" value="NZ_JAGGMR010000001.1"/>
</dbReference>
<dbReference type="EMBL" id="JAGGMR010000001">
    <property type="protein sequence ID" value="MBP2192208.1"/>
    <property type="molecule type" value="Genomic_DNA"/>
</dbReference>
<reference evidence="1 2" key="1">
    <citation type="submission" date="2021-03" db="EMBL/GenBank/DDBJ databases">
        <title>Sequencing the genomes of 1000 actinobacteria strains.</title>
        <authorList>
            <person name="Klenk H.-P."/>
        </authorList>
    </citation>
    <scope>NUCLEOTIDE SEQUENCE [LARGE SCALE GENOMIC DNA]</scope>
    <source>
        <strain evidence="1 2">DSM 45516</strain>
    </source>
</reference>
<comment type="caution">
    <text evidence="1">The sequence shown here is derived from an EMBL/GenBank/DDBJ whole genome shotgun (WGS) entry which is preliminary data.</text>
</comment>
<name>A0ABS4QKX6_9NOCA</name>
<proteinExistence type="predicted"/>
<accession>A0ABS4QKX6</accession>
<dbReference type="Proteomes" id="UP001519325">
    <property type="component" value="Unassembled WGS sequence"/>
</dbReference>
<sequence>MLVRTEKIAQRPLKVRVHTSVGTVEALWRGDPQESVGEHVVEWTVDEDLFWGRNTRPAATSQPGFWQEGDRLIIRGQLRLTEDGAAILQMGGSSILFDLASPIPSDNDGSWIEVTVEADSVAVYPYRL</sequence>
<evidence type="ECO:0000313" key="2">
    <source>
        <dbReference type="Proteomes" id="UP001519325"/>
    </source>
</evidence>
<protein>
    <submittedName>
        <fullName evidence="1">Uncharacterized protein</fullName>
    </submittedName>
</protein>